<dbReference type="AlphaFoldDB" id="A0A845M8A7"/>
<dbReference type="RefSeq" id="WP_161353819.1">
    <property type="nucleotide sequence ID" value="NZ_WTUX01000067.1"/>
</dbReference>
<gene>
    <name evidence="1" type="ORF">GQE99_20545</name>
</gene>
<keyword evidence="2" id="KW-1185">Reference proteome</keyword>
<protein>
    <submittedName>
        <fullName evidence="1">Uncharacterized protein</fullName>
    </submittedName>
</protein>
<dbReference type="Proteomes" id="UP000467322">
    <property type="component" value="Unassembled WGS sequence"/>
</dbReference>
<organism evidence="1 2">
    <name type="scientific">Maritimibacter harenae</name>
    <dbReference type="NCBI Taxonomy" id="2606218"/>
    <lineage>
        <taxon>Bacteria</taxon>
        <taxon>Pseudomonadati</taxon>
        <taxon>Pseudomonadota</taxon>
        <taxon>Alphaproteobacteria</taxon>
        <taxon>Rhodobacterales</taxon>
        <taxon>Roseobacteraceae</taxon>
        <taxon>Maritimibacter</taxon>
    </lineage>
</organism>
<accession>A0A845M8A7</accession>
<sequence>MQGSLSTSNKHQLFVELTDQRGEHERLEETLADALEAARRVLGAFQEIRHEPSKRTDWAIGKLSDLVEKGRPLDELFRVELGVIGDHLAKAELPPERDQTRRAIAADVARAIRLAQRVADYLAAEREIGWHRGQRL</sequence>
<reference evidence="1 2" key="1">
    <citation type="submission" date="2019-12" db="EMBL/GenBank/DDBJ databases">
        <title>Maritimibacter sp. nov. sp. isolated from sea sand.</title>
        <authorList>
            <person name="Kim J."/>
            <person name="Jeong S.E."/>
            <person name="Jung H.S."/>
            <person name="Jeon C.O."/>
        </authorList>
    </citation>
    <scope>NUCLEOTIDE SEQUENCE [LARGE SCALE GENOMIC DNA]</scope>
    <source>
        <strain evidence="1 2">DP07</strain>
    </source>
</reference>
<evidence type="ECO:0000313" key="2">
    <source>
        <dbReference type="Proteomes" id="UP000467322"/>
    </source>
</evidence>
<proteinExistence type="predicted"/>
<comment type="caution">
    <text evidence="1">The sequence shown here is derived from an EMBL/GenBank/DDBJ whole genome shotgun (WGS) entry which is preliminary data.</text>
</comment>
<name>A0A845M8A7_9RHOB</name>
<dbReference type="EMBL" id="WTUX01000067">
    <property type="protein sequence ID" value="MZR15409.1"/>
    <property type="molecule type" value="Genomic_DNA"/>
</dbReference>
<evidence type="ECO:0000313" key="1">
    <source>
        <dbReference type="EMBL" id="MZR15409.1"/>
    </source>
</evidence>